<protein>
    <submittedName>
        <fullName evidence="1">Uncharacterized protein</fullName>
    </submittedName>
</protein>
<dbReference type="AlphaFoldDB" id="A0AAD5R8B0"/>
<reference evidence="1" key="1">
    <citation type="submission" date="2021-06" db="EMBL/GenBank/DDBJ databases">
        <title>Parelaphostrongylus tenuis whole genome reference sequence.</title>
        <authorList>
            <person name="Garwood T.J."/>
            <person name="Larsen P.A."/>
            <person name="Fountain-Jones N.M."/>
            <person name="Garbe J.R."/>
            <person name="Macchietto M.G."/>
            <person name="Kania S.A."/>
            <person name="Gerhold R.W."/>
            <person name="Richards J.E."/>
            <person name="Wolf T.M."/>
        </authorList>
    </citation>
    <scope>NUCLEOTIDE SEQUENCE</scope>
    <source>
        <strain evidence="1">MNPRO001-30</strain>
        <tissue evidence="1">Meninges</tissue>
    </source>
</reference>
<comment type="caution">
    <text evidence="1">The sequence shown here is derived from an EMBL/GenBank/DDBJ whole genome shotgun (WGS) entry which is preliminary data.</text>
</comment>
<proteinExistence type="predicted"/>
<organism evidence="1 2">
    <name type="scientific">Parelaphostrongylus tenuis</name>
    <name type="common">Meningeal worm</name>
    <dbReference type="NCBI Taxonomy" id="148309"/>
    <lineage>
        <taxon>Eukaryota</taxon>
        <taxon>Metazoa</taxon>
        <taxon>Ecdysozoa</taxon>
        <taxon>Nematoda</taxon>
        <taxon>Chromadorea</taxon>
        <taxon>Rhabditida</taxon>
        <taxon>Rhabditina</taxon>
        <taxon>Rhabditomorpha</taxon>
        <taxon>Strongyloidea</taxon>
        <taxon>Metastrongylidae</taxon>
        <taxon>Parelaphostrongylus</taxon>
    </lineage>
</organism>
<sequence>MKVCHFEQICNLSNLPFCRASPSVALPKLQKFNELGYETAFQSSYLSVISPTDYNLCEHFQNFLKMRVLEAGLLPKLSSLLNAFAQVLFLFVGYDVNGSAHKSGTSLLTNIWREG</sequence>
<accession>A0AAD5R8B0</accession>
<dbReference type="EMBL" id="JAHQIW010006962">
    <property type="protein sequence ID" value="KAJ1371306.1"/>
    <property type="molecule type" value="Genomic_DNA"/>
</dbReference>
<evidence type="ECO:0000313" key="2">
    <source>
        <dbReference type="Proteomes" id="UP001196413"/>
    </source>
</evidence>
<evidence type="ECO:0000313" key="1">
    <source>
        <dbReference type="EMBL" id="KAJ1371306.1"/>
    </source>
</evidence>
<gene>
    <name evidence="1" type="ORF">KIN20_033235</name>
</gene>
<keyword evidence="2" id="KW-1185">Reference proteome</keyword>
<name>A0AAD5R8B0_PARTN</name>
<dbReference type="Proteomes" id="UP001196413">
    <property type="component" value="Unassembled WGS sequence"/>
</dbReference>